<sequence>MILMIDNYDSFTYNVVQYCLELGADLKVIRNDELTVEEIKKLNPEKIIISPGPATPNEAGVTLELIKEFTDKVPIFGICLGHQSIAQAFGGEVIRAKNMMHGKTSQIEIDKETVIFNGLPQEFRATRYHSLTVNQDNLPNHIIPTSYSKDDHEIMSLEIEGKDIYGVQFHPESIMSEHGHEMLDNFLKL</sequence>
<keyword evidence="3" id="KW-0032">Aminotransferase</keyword>
<dbReference type="GO" id="GO:0004049">
    <property type="term" value="F:anthranilate synthase activity"/>
    <property type="evidence" value="ECO:0007669"/>
    <property type="project" value="UniProtKB-EC"/>
</dbReference>
<evidence type="ECO:0000313" key="3">
    <source>
        <dbReference type="EMBL" id="SFV56489.1"/>
    </source>
</evidence>
<dbReference type="GO" id="GO:0000162">
    <property type="term" value="P:L-tryptophan biosynthetic process"/>
    <property type="evidence" value="ECO:0007669"/>
    <property type="project" value="TreeGrafter"/>
</dbReference>
<dbReference type="PRINTS" id="PR00099">
    <property type="entry name" value="CPSGATASE"/>
</dbReference>
<dbReference type="EC" id="4.1.3.27" evidence="3"/>
<dbReference type="GO" id="GO:0005829">
    <property type="term" value="C:cytosol"/>
    <property type="evidence" value="ECO:0007669"/>
    <property type="project" value="TreeGrafter"/>
</dbReference>
<gene>
    <name evidence="3" type="ORF">MNB_SV-14-20</name>
</gene>
<dbReference type="PANTHER" id="PTHR43418">
    <property type="entry name" value="MULTIFUNCTIONAL TRYPTOPHAN BIOSYNTHESIS PROTEIN-RELATED"/>
    <property type="match status" value="1"/>
</dbReference>
<dbReference type="CDD" id="cd01743">
    <property type="entry name" value="GATase1_Anthranilate_Synthase"/>
    <property type="match status" value="1"/>
</dbReference>
<protein>
    <submittedName>
        <fullName evidence="3">Anthranilate synthase, amidotransferase component @ Para-aminobenzoate synthase, amidotransferase component</fullName>
        <ecNumber evidence="3">2.6.1.85</ecNumber>
        <ecNumber evidence="3">4.1.3.27</ecNumber>
    </submittedName>
</protein>
<dbReference type="InterPro" id="IPR017926">
    <property type="entry name" value="GATASE"/>
</dbReference>
<dbReference type="PRINTS" id="PR00097">
    <property type="entry name" value="ANTSNTHASEII"/>
</dbReference>
<dbReference type="Pfam" id="PF00117">
    <property type="entry name" value="GATase"/>
    <property type="match status" value="1"/>
</dbReference>
<dbReference type="InterPro" id="IPR050472">
    <property type="entry name" value="Anth_synth/Amidotransfase"/>
</dbReference>
<dbReference type="EMBL" id="FPHN01000064">
    <property type="protein sequence ID" value="SFV56489.1"/>
    <property type="molecule type" value="Genomic_DNA"/>
</dbReference>
<reference evidence="3" key="1">
    <citation type="submission" date="2016-10" db="EMBL/GenBank/DDBJ databases">
        <authorList>
            <person name="de Groot N.N."/>
        </authorList>
    </citation>
    <scope>NUCLEOTIDE SEQUENCE</scope>
</reference>
<dbReference type="SUPFAM" id="SSF52317">
    <property type="entry name" value="Class I glutamine amidotransferase-like"/>
    <property type="match status" value="1"/>
</dbReference>
<feature type="domain" description="Glutamine amidotransferase" evidence="2">
    <location>
        <begin position="3"/>
        <end position="187"/>
    </location>
</feature>
<keyword evidence="1" id="KW-0315">Glutamine amidotransferase</keyword>
<evidence type="ECO:0000256" key="1">
    <source>
        <dbReference type="ARBA" id="ARBA00022962"/>
    </source>
</evidence>
<dbReference type="PRINTS" id="PR00096">
    <property type="entry name" value="GATASE"/>
</dbReference>
<dbReference type="InterPro" id="IPR029062">
    <property type="entry name" value="Class_I_gatase-like"/>
</dbReference>
<keyword evidence="3" id="KW-0808">Transferase</keyword>
<dbReference type="Gene3D" id="3.40.50.880">
    <property type="match status" value="1"/>
</dbReference>
<dbReference type="NCBIfam" id="TIGR00566">
    <property type="entry name" value="trpG_papA"/>
    <property type="match status" value="1"/>
</dbReference>
<dbReference type="EC" id="2.6.1.85" evidence="3"/>
<dbReference type="GO" id="GO:0046820">
    <property type="term" value="F:4-amino-4-deoxychorismate synthase activity"/>
    <property type="evidence" value="ECO:0007669"/>
    <property type="project" value="UniProtKB-EC"/>
</dbReference>
<proteinExistence type="predicted"/>
<dbReference type="FunFam" id="3.40.50.880:FF:000003">
    <property type="entry name" value="Anthranilate synthase component II"/>
    <property type="match status" value="1"/>
</dbReference>
<organism evidence="3">
    <name type="scientific">hydrothermal vent metagenome</name>
    <dbReference type="NCBI Taxonomy" id="652676"/>
    <lineage>
        <taxon>unclassified sequences</taxon>
        <taxon>metagenomes</taxon>
        <taxon>ecological metagenomes</taxon>
    </lineage>
</organism>
<accession>A0A1W1BSH2</accession>
<dbReference type="AlphaFoldDB" id="A0A1W1BSH2"/>
<dbReference type="InterPro" id="IPR006221">
    <property type="entry name" value="TrpG/PapA_dom"/>
</dbReference>
<name>A0A1W1BSH2_9ZZZZ</name>
<evidence type="ECO:0000259" key="2">
    <source>
        <dbReference type="Pfam" id="PF00117"/>
    </source>
</evidence>
<keyword evidence="3" id="KW-0456">Lyase</keyword>
<dbReference type="PROSITE" id="PS51273">
    <property type="entry name" value="GATASE_TYPE_1"/>
    <property type="match status" value="1"/>
</dbReference>
<dbReference type="PANTHER" id="PTHR43418:SF4">
    <property type="entry name" value="MULTIFUNCTIONAL TRYPTOPHAN BIOSYNTHESIS PROTEIN"/>
    <property type="match status" value="1"/>
</dbReference>